<evidence type="ECO:0000256" key="1">
    <source>
        <dbReference type="SAM" id="SignalP"/>
    </source>
</evidence>
<comment type="caution">
    <text evidence="3">The sequence shown here is derived from an EMBL/GenBank/DDBJ whole genome shotgun (WGS) entry which is preliminary data.</text>
</comment>
<dbReference type="Gene3D" id="3.40.50.1820">
    <property type="entry name" value="alpha/beta hydrolase"/>
    <property type="match status" value="1"/>
</dbReference>
<dbReference type="Pfam" id="PF00561">
    <property type="entry name" value="Abhydrolase_1"/>
    <property type="match status" value="1"/>
</dbReference>
<name>A0ABY2XPA3_9GAMM</name>
<evidence type="ECO:0000313" key="4">
    <source>
        <dbReference type="Proteomes" id="UP000739180"/>
    </source>
</evidence>
<evidence type="ECO:0000313" key="3">
    <source>
        <dbReference type="EMBL" id="TMW13420.1"/>
    </source>
</evidence>
<dbReference type="SUPFAM" id="SSF53474">
    <property type="entry name" value="alpha/beta-Hydrolases"/>
    <property type="match status" value="1"/>
</dbReference>
<sequence>MKIVIHALLGALLLLGLSGPATAGYTETRHPIVLVHGLFGFDTAAGVDYWYRIPEELRRSGAQVYVAQVSAAEDTVVRGEQLARQVETILASTGADSVNLIGHSHGGPTIRYVASVYPQYVSSVTSVGGVNWGARLADVLQGVADNVPFSGNLIAYLGNSLAGLIDLFSSGGNEQDILAALKALTTAETVAFNQQYPEGVPARYCGDAPRVASNGISYFSWSGAKPLTNVLDPSDVLLGATSIVFLGEPNDGLVSSCSSHLGMVIRDDYRMNHLDEVNQVLGLHDLWSTDPVTLYRQQANRLKNYNF</sequence>
<proteinExistence type="predicted"/>
<accession>A0ABY2XPA3</accession>
<evidence type="ECO:0000259" key="2">
    <source>
        <dbReference type="Pfam" id="PF00561"/>
    </source>
</evidence>
<protein>
    <submittedName>
        <fullName evidence="3">Triacylglycerol lipase</fullName>
    </submittedName>
</protein>
<feature type="chain" id="PRO_5045227890" evidence="1">
    <location>
        <begin position="24"/>
        <end position="307"/>
    </location>
</feature>
<feature type="domain" description="AB hydrolase-1" evidence="2">
    <location>
        <begin position="31"/>
        <end position="156"/>
    </location>
</feature>
<keyword evidence="4" id="KW-1185">Reference proteome</keyword>
<dbReference type="Proteomes" id="UP000739180">
    <property type="component" value="Unassembled WGS sequence"/>
</dbReference>
<dbReference type="InterPro" id="IPR029058">
    <property type="entry name" value="AB_hydrolase_fold"/>
</dbReference>
<organism evidence="3 4">
    <name type="scientific">Alloalcanivorax gelatiniphagus</name>
    <dbReference type="NCBI Taxonomy" id="1194167"/>
    <lineage>
        <taxon>Bacteria</taxon>
        <taxon>Pseudomonadati</taxon>
        <taxon>Pseudomonadota</taxon>
        <taxon>Gammaproteobacteria</taxon>
        <taxon>Oceanospirillales</taxon>
        <taxon>Alcanivoracaceae</taxon>
        <taxon>Alloalcanivorax</taxon>
    </lineage>
</organism>
<keyword evidence="1" id="KW-0732">Signal</keyword>
<dbReference type="InterPro" id="IPR000073">
    <property type="entry name" value="AB_hydrolase_1"/>
</dbReference>
<gene>
    <name evidence="3" type="ORF">FGS76_07585</name>
</gene>
<reference evidence="3 4" key="1">
    <citation type="submission" date="2019-05" db="EMBL/GenBank/DDBJ databases">
        <title>Genome of Alcanivorax gelatiniphagus, an oil degrading marine bacteria.</title>
        <authorList>
            <person name="Kwon K.K."/>
        </authorList>
    </citation>
    <scope>NUCLEOTIDE SEQUENCE [LARGE SCALE GENOMIC DNA]</scope>
    <source>
        <strain evidence="3 4">MEBiC 08158</strain>
    </source>
</reference>
<feature type="signal peptide" evidence="1">
    <location>
        <begin position="1"/>
        <end position="23"/>
    </location>
</feature>
<dbReference type="EMBL" id="VCQT01000025">
    <property type="protein sequence ID" value="TMW13420.1"/>
    <property type="molecule type" value="Genomic_DNA"/>
</dbReference>
<dbReference type="RefSeq" id="WP_138772014.1">
    <property type="nucleotide sequence ID" value="NZ_JBHSSX010000163.1"/>
</dbReference>